<dbReference type="Pfam" id="PF00566">
    <property type="entry name" value="RabGAP-TBC"/>
    <property type="match status" value="1"/>
</dbReference>
<dbReference type="GO" id="GO:0005096">
    <property type="term" value="F:GTPase activator activity"/>
    <property type="evidence" value="ECO:0007669"/>
    <property type="project" value="UniProtKB-KW"/>
</dbReference>
<reference evidence="4 5" key="1">
    <citation type="submission" date="2019-10" db="EMBL/GenBank/DDBJ databases">
        <authorList>
            <person name="Palmer J.M."/>
        </authorList>
    </citation>
    <scope>NUCLEOTIDE SEQUENCE [LARGE SCALE GENOMIC DNA]</scope>
    <source>
        <strain evidence="4 5">TWF696</strain>
    </source>
</reference>
<evidence type="ECO:0000313" key="4">
    <source>
        <dbReference type="EMBL" id="KAK6359895.1"/>
    </source>
</evidence>
<name>A0AAV9VD27_9PEZI</name>
<dbReference type="EMBL" id="JAVHNQ010000001">
    <property type="protein sequence ID" value="KAK6359895.1"/>
    <property type="molecule type" value="Genomic_DNA"/>
</dbReference>
<dbReference type="FunFam" id="1.10.472.80:FF:000021">
    <property type="entry name" value="GTPase activating protein (Gyp2)"/>
    <property type="match status" value="1"/>
</dbReference>
<dbReference type="Gene3D" id="1.10.8.270">
    <property type="entry name" value="putative rabgap domain of human tbc1 domain family member 14 like domains"/>
    <property type="match status" value="1"/>
</dbReference>
<evidence type="ECO:0000256" key="1">
    <source>
        <dbReference type="ARBA" id="ARBA00022468"/>
    </source>
</evidence>
<dbReference type="GO" id="GO:0031267">
    <property type="term" value="F:small GTPase binding"/>
    <property type="evidence" value="ECO:0007669"/>
    <property type="project" value="TreeGrafter"/>
</dbReference>
<protein>
    <recommendedName>
        <fullName evidence="3">Rab-GAP TBC domain-containing protein</fullName>
    </recommendedName>
</protein>
<feature type="region of interest" description="Disordered" evidence="2">
    <location>
        <begin position="817"/>
        <end position="870"/>
    </location>
</feature>
<dbReference type="InterPro" id="IPR011993">
    <property type="entry name" value="PH-like_dom_sf"/>
</dbReference>
<dbReference type="InterPro" id="IPR035969">
    <property type="entry name" value="Rab-GAP_TBC_sf"/>
</dbReference>
<dbReference type="AlphaFoldDB" id="A0AAV9VD27"/>
<gene>
    <name evidence="4" type="ORF">TWF696_001023</name>
</gene>
<dbReference type="SUPFAM" id="SSF47473">
    <property type="entry name" value="EF-hand"/>
    <property type="match status" value="1"/>
</dbReference>
<feature type="compositionally biased region" description="Polar residues" evidence="2">
    <location>
        <begin position="859"/>
        <end position="868"/>
    </location>
</feature>
<dbReference type="Gene3D" id="1.10.472.80">
    <property type="entry name" value="Ypt/Rab-GAP domain of gyp1p, domain 3"/>
    <property type="match status" value="1"/>
</dbReference>
<evidence type="ECO:0000313" key="5">
    <source>
        <dbReference type="Proteomes" id="UP001375240"/>
    </source>
</evidence>
<dbReference type="Proteomes" id="UP001375240">
    <property type="component" value="Unassembled WGS sequence"/>
</dbReference>
<dbReference type="InterPro" id="IPR000195">
    <property type="entry name" value="Rab-GAP-TBC_dom"/>
</dbReference>
<dbReference type="Pfam" id="PF02893">
    <property type="entry name" value="GRAM"/>
    <property type="match status" value="1"/>
</dbReference>
<keyword evidence="1" id="KW-0343">GTPase activation</keyword>
<evidence type="ECO:0000259" key="3">
    <source>
        <dbReference type="PROSITE" id="PS50086"/>
    </source>
</evidence>
<organism evidence="4 5">
    <name type="scientific">Orbilia brochopaga</name>
    <dbReference type="NCBI Taxonomy" id="3140254"/>
    <lineage>
        <taxon>Eukaryota</taxon>
        <taxon>Fungi</taxon>
        <taxon>Dikarya</taxon>
        <taxon>Ascomycota</taxon>
        <taxon>Pezizomycotina</taxon>
        <taxon>Orbiliomycetes</taxon>
        <taxon>Orbiliales</taxon>
        <taxon>Orbiliaceae</taxon>
        <taxon>Orbilia</taxon>
    </lineage>
</organism>
<dbReference type="Gene3D" id="1.10.238.10">
    <property type="entry name" value="EF-hand"/>
    <property type="match status" value="1"/>
</dbReference>
<dbReference type="SMART" id="SM00164">
    <property type="entry name" value="TBC"/>
    <property type="match status" value="1"/>
</dbReference>
<dbReference type="InterPro" id="IPR004182">
    <property type="entry name" value="GRAM"/>
</dbReference>
<dbReference type="SMART" id="SM00568">
    <property type="entry name" value="GRAM"/>
    <property type="match status" value="1"/>
</dbReference>
<feature type="domain" description="Rab-GAP TBC" evidence="3">
    <location>
        <begin position="257"/>
        <end position="445"/>
    </location>
</feature>
<comment type="caution">
    <text evidence="4">The sequence shown here is derived from an EMBL/GenBank/DDBJ whole genome shotgun (WGS) entry which is preliminary data.</text>
</comment>
<feature type="region of interest" description="Disordered" evidence="2">
    <location>
        <begin position="1041"/>
        <end position="1088"/>
    </location>
</feature>
<dbReference type="SUPFAM" id="SSF47923">
    <property type="entry name" value="Ypt/Rab-GAP domain of gyp1p"/>
    <property type="match status" value="2"/>
</dbReference>
<sequence length="1088" mass="120559">MLSLSSLLSKASSLIDPNILPPSLLNQVNGSSPDGQTPAVLFRSNFRLPDSENPLAVIPCELSLPTGEHYFGRLHLSESFLCFSSTAPSSTSGASSSSPSSSSSATAGPPSCGFTLPLVAIRRVERLHSRSYLFALAVTTWHNDQKLTLQFNSLRSTCEKFCEALKKNLRSQMSEMKNLRMLVGSCYSEWLVSGGKTKDGMKEEPDAGLGMVWRYPGDAKKLRDRSKMRLWAEYLRENGRNITLIRQPTFHKLIRVGLPNRLRGEIWELTSGSLYRRLFNPTLYTDTLTEFSGRHSLSIDEIEKDLNRSLPEYPGFQSEEGIGRLRRVLSAYSWRNPDVGYCQAMNIVVAALLIYMSETQAFFLLSTLCDRLVPGYYSQTMYGTLLDQRVFESLVEKTMPILWEHLVKSDVQLSVVSLPWFLSLFINSMPLVFAFRVLDVFFLEGPKVLFQVGLAILRINGEELLDVTDDGAFISILKNYFLRLDESAHPRSDNEKLRAVTRFQELMVVAFREFSGITEQTITDQRQKHKDGVLSSIESFAKRTTLRNLGPESKRLSTNDLGYIYDRFYKVLYERQERLAAIEAERERLSDKKIMSSARSISEKSMNEKGRVGLGPSSQLMDYDYFREFLAGIAKWAIADTPSQLQTPNMSNSLDAQWGNGRKKSINLNPWGDNAEPADHEFMHRLFRRWDTDFRSGLSLQDVVAGLAGIKGKKDIMESISYFFELYDDDGDGKVDREGILRISEALLFITRRGWETPLGIGDQSRGPEGRTTDPFLNSVSGFIRRCFEYADPDHASKQETNTGVEGMDELVDLLDLASDDDDDGDGDATPKSPVKEKKPPAAAKDGADEASDADHDNGNNTRPSAMSANAALDPANPLHITLPTFRMVVLADEVLEYFFESGFADSIALSTDGPKTPGGRSVSSSSFPFGNSTPAAGIAGAKGLRGVLDNIVNDGLRVAQEVRRRMDEAQKELERNAVPGKYKDEEDEEGGDGDGDAKSIMEQDRDLLKGAEASVVDEAAKDLVVKPKTAVVREGMVDVDTDADGDADGIVVSAPESPTFSMATTKIGDGPESPTSSIATRVEFDAS</sequence>
<dbReference type="PANTHER" id="PTHR47219">
    <property type="entry name" value="RAB GTPASE-ACTIVATING PROTEIN 1-LIKE"/>
    <property type="match status" value="1"/>
</dbReference>
<proteinExistence type="predicted"/>
<dbReference type="InterPro" id="IPR050302">
    <property type="entry name" value="Rab_GAP_TBC_domain"/>
</dbReference>
<dbReference type="Gene3D" id="2.30.29.30">
    <property type="entry name" value="Pleckstrin-homology domain (PH domain)/Phosphotyrosine-binding domain (PTB)"/>
    <property type="match status" value="1"/>
</dbReference>
<evidence type="ECO:0000256" key="2">
    <source>
        <dbReference type="SAM" id="MobiDB-lite"/>
    </source>
</evidence>
<dbReference type="PROSITE" id="PS50086">
    <property type="entry name" value="TBC_RABGAP"/>
    <property type="match status" value="1"/>
</dbReference>
<dbReference type="InterPro" id="IPR011992">
    <property type="entry name" value="EF-hand-dom_pair"/>
</dbReference>
<feature type="compositionally biased region" description="Acidic residues" evidence="2">
    <location>
        <begin position="817"/>
        <end position="827"/>
    </location>
</feature>
<dbReference type="FunFam" id="1.10.8.270:FF:000015">
    <property type="entry name" value="GTPase activating protein (Gyp2)"/>
    <property type="match status" value="1"/>
</dbReference>
<feature type="region of interest" description="Disordered" evidence="2">
    <location>
        <begin position="969"/>
        <end position="999"/>
    </location>
</feature>
<accession>A0AAV9VD27</accession>
<feature type="compositionally biased region" description="Acidic residues" evidence="2">
    <location>
        <begin position="986"/>
        <end position="995"/>
    </location>
</feature>
<keyword evidence="5" id="KW-1185">Reference proteome</keyword>
<dbReference type="PANTHER" id="PTHR47219:SF20">
    <property type="entry name" value="TBC1 DOMAIN FAMILY MEMBER 2B"/>
    <property type="match status" value="1"/>
</dbReference>